<comment type="similarity">
    <text evidence="7">Belongs to the UDP-glucose/GDP-mannose dehydrogenase family.</text>
</comment>
<dbReference type="PANTHER" id="PTHR43491:SF1">
    <property type="entry name" value="UDP-N-ACETYL-D-MANNOSAMINE DEHYDROGENASE"/>
    <property type="match status" value="1"/>
</dbReference>
<evidence type="ECO:0000259" key="8">
    <source>
        <dbReference type="SMART" id="SM00984"/>
    </source>
</evidence>
<dbReference type="GO" id="GO:0051287">
    <property type="term" value="F:NAD binding"/>
    <property type="evidence" value="ECO:0007669"/>
    <property type="project" value="InterPro"/>
</dbReference>
<evidence type="ECO:0000313" key="9">
    <source>
        <dbReference type="EMBL" id="QLG30018.1"/>
    </source>
</evidence>
<protein>
    <recommendedName>
        <fullName evidence="2">UDP-N-acetyl-D-mannosamine dehydrogenase</fullName>
        <ecNumber evidence="1">1.1.1.336</ecNumber>
    </recommendedName>
    <alternativeName>
        <fullName evidence="5">UDP-ManNAc 6-dehydrogenase</fullName>
    </alternativeName>
</protein>
<proteinExistence type="inferred from homology"/>
<dbReference type="AlphaFoldDB" id="A0A7D5KYJ7"/>
<keyword evidence="4" id="KW-0520">NAD</keyword>
<dbReference type="SUPFAM" id="SSF51735">
    <property type="entry name" value="NAD(P)-binding Rossmann-fold domains"/>
    <property type="match status" value="1"/>
</dbReference>
<dbReference type="SUPFAM" id="SSF48179">
    <property type="entry name" value="6-phosphogluconate dehydrogenase C-terminal domain-like"/>
    <property type="match status" value="1"/>
</dbReference>
<evidence type="ECO:0000256" key="4">
    <source>
        <dbReference type="ARBA" id="ARBA00023027"/>
    </source>
</evidence>
<dbReference type="InterPro" id="IPR036220">
    <property type="entry name" value="UDP-Glc/GDP-Man_DH_C_sf"/>
</dbReference>
<comment type="catalytic activity">
    <reaction evidence="6">
        <text>UDP-N-acetyl-alpha-D-mannosamine + 2 NAD(+) + H2O = UDP-N-acetyl-alpha-D-mannosaminouronate + 2 NADH + 3 H(+)</text>
        <dbReference type="Rhea" id="RHEA:25780"/>
        <dbReference type="ChEBI" id="CHEBI:15377"/>
        <dbReference type="ChEBI" id="CHEBI:15378"/>
        <dbReference type="ChEBI" id="CHEBI:57540"/>
        <dbReference type="ChEBI" id="CHEBI:57945"/>
        <dbReference type="ChEBI" id="CHEBI:68623"/>
        <dbReference type="ChEBI" id="CHEBI:70731"/>
        <dbReference type="EC" id="1.1.1.336"/>
    </reaction>
</comment>
<dbReference type="Pfam" id="PF03720">
    <property type="entry name" value="UDPG_MGDP_dh_C"/>
    <property type="match status" value="1"/>
</dbReference>
<evidence type="ECO:0000256" key="3">
    <source>
        <dbReference type="ARBA" id="ARBA00023002"/>
    </source>
</evidence>
<evidence type="ECO:0000256" key="7">
    <source>
        <dbReference type="PIRNR" id="PIRNR000124"/>
    </source>
</evidence>
<dbReference type="NCBIfam" id="TIGR03026">
    <property type="entry name" value="NDP-sugDHase"/>
    <property type="match status" value="1"/>
</dbReference>
<evidence type="ECO:0000256" key="6">
    <source>
        <dbReference type="ARBA" id="ARBA00049130"/>
    </source>
</evidence>
<dbReference type="Gene3D" id="3.40.50.720">
    <property type="entry name" value="NAD(P)-binding Rossmann-like Domain"/>
    <property type="match status" value="2"/>
</dbReference>
<evidence type="ECO:0000256" key="5">
    <source>
        <dbReference type="ARBA" id="ARBA00030172"/>
    </source>
</evidence>
<evidence type="ECO:0000256" key="2">
    <source>
        <dbReference type="ARBA" id="ARBA00016796"/>
    </source>
</evidence>
<organism evidence="9 10">
    <name type="scientific">Halorarum halophilum</name>
    <dbReference type="NCBI Taxonomy" id="2743090"/>
    <lineage>
        <taxon>Archaea</taxon>
        <taxon>Methanobacteriati</taxon>
        <taxon>Methanobacteriota</taxon>
        <taxon>Stenosarchaea group</taxon>
        <taxon>Halobacteria</taxon>
        <taxon>Halobacteriales</taxon>
        <taxon>Haloferacaceae</taxon>
        <taxon>Halorarum</taxon>
    </lineage>
</organism>
<dbReference type="InterPro" id="IPR008927">
    <property type="entry name" value="6-PGluconate_DH-like_C_sf"/>
</dbReference>
<keyword evidence="3" id="KW-0560">Oxidoreductase</keyword>
<keyword evidence="9" id="KW-0614">Plasmid</keyword>
<dbReference type="Pfam" id="PF00984">
    <property type="entry name" value="UDPG_MGDP_dh"/>
    <property type="match status" value="1"/>
</dbReference>
<dbReference type="SUPFAM" id="SSF52413">
    <property type="entry name" value="UDP-glucose/GDP-mannose dehydrogenase C-terminal domain"/>
    <property type="match status" value="1"/>
</dbReference>
<name>A0A7D5KYJ7_9EURY</name>
<geneLocation type="plasmid" evidence="9 10">
    <name>unnamed3</name>
</geneLocation>
<dbReference type="InterPro" id="IPR036291">
    <property type="entry name" value="NAD(P)-bd_dom_sf"/>
</dbReference>
<keyword evidence="10" id="KW-1185">Reference proteome</keyword>
<dbReference type="RefSeq" id="WP_179171592.1">
    <property type="nucleotide sequence ID" value="NZ_CP058532.1"/>
</dbReference>
<dbReference type="GO" id="GO:0089714">
    <property type="term" value="F:UDP-N-acetyl-D-mannosamine dehydrogenase activity"/>
    <property type="evidence" value="ECO:0007669"/>
    <property type="project" value="UniProtKB-EC"/>
</dbReference>
<feature type="domain" description="UDP-glucose/GDP-mannose dehydrogenase C-terminal" evidence="8">
    <location>
        <begin position="319"/>
        <end position="409"/>
    </location>
</feature>
<dbReference type="OrthoDB" id="372050at2157"/>
<dbReference type="PANTHER" id="PTHR43491">
    <property type="entry name" value="UDP-N-ACETYL-D-MANNOSAMINE DEHYDROGENASE"/>
    <property type="match status" value="1"/>
</dbReference>
<dbReference type="GO" id="GO:0000271">
    <property type="term" value="P:polysaccharide biosynthetic process"/>
    <property type="evidence" value="ECO:0007669"/>
    <property type="project" value="InterPro"/>
</dbReference>
<dbReference type="PIRSF" id="PIRSF500136">
    <property type="entry name" value="UDP_ManNAc_DH"/>
    <property type="match status" value="1"/>
</dbReference>
<dbReference type="Proteomes" id="UP000509750">
    <property type="component" value="Plasmid unnamed3"/>
</dbReference>
<evidence type="ECO:0000256" key="1">
    <source>
        <dbReference type="ARBA" id="ARBA00012935"/>
    </source>
</evidence>
<reference evidence="9 10" key="1">
    <citation type="submission" date="2020-07" db="EMBL/GenBank/DDBJ databases">
        <title>Gai3-2, isolated from salt lake.</title>
        <authorList>
            <person name="Cui H."/>
            <person name="Shi X."/>
        </authorList>
    </citation>
    <scope>NUCLEOTIDE SEQUENCE [LARGE SCALE GENOMIC DNA]</scope>
    <source>
        <strain evidence="9 10">Gai3-2</strain>
        <plasmid evidence="9 10">unnamed3</plasmid>
    </source>
</reference>
<dbReference type="EC" id="1.1.1.336" evidence="1"/>
<gene>
    <name evidence="9" type="ORF">HUG10_20645</name>
</gene>
<accession>A0A7D5KYJ7</accession>
<dbReference type="EMBL" id="CP058532">
    <property type="protein sequence ID" value="QLG30018.1"/>
    <property type="molecule type" value="Genomic_DNA"/>
</dbReference>
<dbReference type="InterPro" id="IPR001732">
    <property type="entry name" value="UDP-Glc/GDP-Man_DH_N"/>
</dbReference>
<dbReference type="InterPro" id="IPR014027">
    <property type="entry name" value="UDP-Glc/GDP-Man_DH_C"/>
</dbReference>
<dbReference type="GO" id="GO:0016628">
    <property type="term" value="F:oxidoreductase activity, acting on the CH-CH group of donors, NAD or NADP as acceptor"/>
    <property type="evidence" value="ECO:0007669"/>
    <property type="project" value="InterPro"/>
</dbReference>
<dbReference type="KEGG" id="halg:HUG10_20645"/>
<dbReference type="SMART" id="SM00984">
    <property type="entry name" value="UDPG_MGDP_dh_C"/>
    <property type="match status" value="1"/>
</dbReference>
<dbReference type="InterPro" id="IPR017476">
    <property type="entry name" value="UDP-Glc/GDP-Man"/>
</dbReference>
<dbReference type="GeneID" id="56031296"/>
<sequence>MAARRGSDATTPTLDGETSDSCNVCIIGGAGYMGLPFSLAVATGGHDVTIVDIDEDRLAQVDDGVFPFSERGGQELLDEVEITTSTEHDVVADADVVVLTVGTPVDKYQTPDMSIVFAVMDAISPYTNEDQLLILRSTVAPGVGDAVANRTDAAVVNAPERARQHYMIEDTINVPQLLGAPTQRSYEQAKSFFETFMDADVMPRLSRREAELAKIFGNVFLYVTFALGNEYWALTEHHGDGDNVHRILEVASKGIDWFNPPGPGANTGGPCLRKDGWFVSTAFPATELYETASSINNAMPSRALDGLEEREGWPPEKIAVLGMTFKADADDMRGSLADQMHYEIERRGYGDRTVFVDPHNDAYDELDAIDGADWVLILTPHSAFEDFEAVSDAVGGTAWYCDIWGLWNRTHERSDNGYFKY</sequence>
<dbReference type="InterPro" id="IPR014026">
    <property type="entry name" value="UDP-Glc/GDP-Man_DH_dimer"/>
</dbReference>
<dbReference type="Pfam" id="PF03721">
    <property type="entry name" value="UDPG_MGDP_dh_N"/>
    <property type="match status" value="1"/>
</dbReference>
<evidence type="ECO:0000313" key="10">
    <source>
        <dbReference type="Proteomes" id="UP000509750"/>
    </source>
</evidence>
<dbReference type="PIRSF" id="PIRSF000124">
    <property type="entry name" value="UDPglc_GDPman_dh"/>
    <property type="match status" value="1"/>
</dbReference>
<dbReference type="InterPro" id="IPR028359">
    <property type="entry name" value="UDP_ManNAc/GlcNAc_DH"/>
</dbReference>